<dbReference type="InterPro" id="IPR059083">
    <property type="entry name" value="At5g19230_dom"/>
</dbReference>
<dbReference type="InterPro" id="IPR045285">
    <property type="entry name" value="At5g19230-like"/>
</dbReference>
<dbReference type="PANTHER" id="PTHR33976:SF8">
    <property type="entry name" value="OS07G0645000 PROTEIN"/>
    <property type="match status" value="1"/>
</dbReference>
<gene>
    <name evidence="3" type="ORF">Taro_006138</name>
</gene>
<dbReference type="Proteomes" id="UP000652761">
    <property type="component" value="Unassembled WGS sequence"/>
</dbReference>
<accession>A0A843TUF5</accession>
<dbReference type="EMBL" id="NMUH01000180">
    <property type="protein sequence ID" value="MQL73776.1"/>
    <property type="molecule type" value="Genomic_DNA"/>
</dbReference>
<dbReference type="Pfam" id="PF25884">
    <property type="entry name" value="At5g19230"/>
    <property type="match status" value="1"/>
</dbReference>
<protein>
    <recommendedName>
        <fullName evidence="2">Uncharacterized GPI-anchored protein At5g19230-like domain-containing protein</fullName>
    </recommendedName>
</protein>
<sequence>MAGSGVRSSPTTSAFLLIAAVSLFYSARSQDTSSQLLQGINSYRTFLNLSTLTENQNAACLADQVAQQFKDQGCTNTTGANTVPGTNEQFPNFPDLLAHCHLDPLVTQDGQILPACVPGLTPSLVLANFTKSQYNQFLNDTSYTGAGIASEGNWIVLVLSTNTSQGNFATVEGGSAILEASVRYSLLSLFLALWF</sequence>
<dbReference type="OrthoDB" id="753138at2759"/>
<reference evidence="3" key="1">
    <citation type="submission" date="2017-07" db="EMBL/GenBank/DDBJ databases">
        <title>Taro Niue Genome Assembly and Annotation.</title>
        <authorList>
            <person name="Atibalentja N."/>
            <person name="Keating K."/>
            <person name="Fields C.J."/>
        </authorList>
    </citation>
    <scope>NUCLEOTIDE SEQUENCE</scope>
    <source>
        <strain evidence="3">Niue_2</strain>
        <tissue evidence="3">Leaf</tissue>
    </source>
</reference>
<evidence type="ECO:0000259" key="2">
    <source>
        <dbReference type="Pfam" id="PF25884"/>
    </source>
</evidence>
<organism evidence="3 4">
    <name type="scientific">Colocasia esculenta</name>
    <name type="common">Wild taro</name>
    <name type="synonym">Arum esculentum</name>
    <dbReference type="NCBI Taxonomy" id="4460"/>
    <lineage>
        <taxon>Eukaryota</taxon>
        <taxon>Viridiplantae</taxon>
        <taxon>Streptophyta</taxon>
        <taxon>Embryophyta</taxon>
        <taxon>Tracheophyta</taxon>
        <taxon>Spermatophyta</taxon>
        <taxon>Magnoliopsida</taxon>
        <taxon>Liliopsida</taxon>
        <taxon>Araceae</taxon>
        <taxon>Aroideae</taxon>
        <taxon>Colocasieae</taxon>
        <taxon>Colocasia</taxon>
    </lineage>
</organism>
<feature type="chain" id="PRO_5032460809" description="Uncharacterized GPI-anchored protein At5g19230-like domain-containing protein" evidence="1">
    <location>
        <begin position="30"/>
        <end position="195"/>
    </location>
</feature>
<keyword evidence="4" id="KW-1185">Reference proteome</keyword>
<keyword evidence="1" id="KW-0732">Signal</keyword>
<evidence type="ECO:0000256" key="1">
    <source>
        <dbReference type="SAM" id="SignalP"/>
    </source>
</evidence>
<evidence type="ECO:0000313" key="3">
    <source>
        <dbReference type="EMBL" id="MQL73776.1"/>
    </source>
</evidence>
<dbReference type="PANTHER" id="PTHR33976">
    <property type="entry name" value="OS07G0645000 PROTEIN"/>
    <property type="match status" value="1"/>
</dbReference>
<proteinExistence type="predicted"/>
<feature type="signal peptide" evidence="1">
    <location>
        <begin position="1"/>
        <end position="29"/>
    </location>
</feature>
<comment type="caution">
    <text evidence="3">The sequence shown here is derived from an EMBL/GenBank/DDBJ whole genome shotgun (WGS) entry which is preliminary data.</text>
</comment>
<feature type="domain" description="Uncharacterized GPI-anchored protein At5g19230-like" evidence="2">
    <location>
        <begin position="34"/>
        <end position="159"/>
    </location>
</feature>
<dbReference type="AlphaFoldDB" id="A0A843TUF5"/>
<name>A0A843TUF5_COLES</name>
<evidence type="ECO:0000313" key="4">
    <source>
        <dbReference type="Proteomes" id="UP000652761"/>
    </source>
</evidence>